<accession>A0A4U0MNJ6</accession>
<reference evidence="2 3" key="1">
    <citation type="submission" date="2019-04" db="EMBL/GenBank/DDBJ databases">
        <title>Streptomyces piniterrae sp. nov., a heliquinomycin-producing actinomycete isolated from rhizosphere soil of Pinus yunnanensis.</title>
        <authorList>
            <person name="Zhuang X."/>
            <person name="Zhao J."/>
        </authorList>
    </citation>
    <scope>NUCLEOTIDE SEQUENCE [LARGE SCALE GENOMIC DNA]</scope>
    <source>
        <strain evidence="3">jys28</strain>
    </source>
</reference>
<comment type="caution">
    <text evidence="2">The sequence shown here is derived from an EMBL/GenBank/DDBJ whole genome shotgun (WGS) entry which is preliminary data.</text>
</comment>
<dbReference type="Gene3D" id="1.10.260.40">
    <property type="entry name" value="lambda repressor-like DNA-binding domains"/>
    <property type="match status" value="1"/>
</dbReference>
<evidence type="ECO:0000313" key="2">
    <source>
        <dbReference type="EMBL" id="TJZ42269.1"/>
    </source>
</evidence>
<dbReference type="Proteomes" id="UP000308697">
    <property type="component" value="Unassembled WGS sequence"/>
</dbReference>
<dbReference type="InterPro" id="IPR010982">
    <property type="entry name" value="Lambda_DNA-bd_dom_sf"/>
</dbReference>
<dbReference type="InterPro" id="IPR043917">
    <property type="entry name" value="DUF5753"/>
</dbReference>
<dbReference type="Pfam" id="PF19054">
    <property type="entry name" value="DUF5753"/>
    <property type="match status" value="1"/>
</dbReference>
<dbReference type="CDD" id="cd00093">
    <property type="entry name" value="HTH_XRE"/>
    <property type="match status" value="1"/>
</dbReference>
<protein>
    <submittedName>
        <fullName evidence="2">Helix-turn-helix transcriptional regulator</fullName>
    </submittedName>
</protein>
<gene>
    <name evidence="2" type="ORF">FCH28_35235</name>
</gene>
<organism evidence="2 3">
    <name type="scientific">Streptomyces piniterrae</name>
    <dbReference type="NCBI Taxonomy" id="2571125"/>
    <lineage>
        <taxon>Bacteria</taxon>
        <taxon>Bacillati</taxon>
        <taxon>Actinomycetota</taxon>
        <taxon>Actinomycetes</taxon>
        <taxon>Kitasatosporales</taxon>
        <taxon>Streptomycetaceae</taxon>
        <taxon>Streptomyces</taxon>
    </lineage>
</organism>
<proteinExistence type="predicted"/>
<dbReference type="RefSeq" id="WP_136744490.1">
    <property type="nucleotide sequence ID" value="NZ_SUMB01000017.1"/>
</dbReference>
<dbReference type="OrthoDB" id="3462393at2"/>
<sequence>MPVRKPPTERQRRLGAELRKMRERLGLSLTEAAAMHGTDRTTVSNIESGRFGVSADRVRVWAANYSCPDRDYVDALVEIARERRSAWAGWWDDYRETLAVGNLDLAEMEHHAVGFRAVQLAHMPGLLQHEDYARAVFEEAVPPLTPGDLERKVAFRVRRGTILDRAEPPKCTYLIHEAALRMRFGGRDVTKTQLDHLLKQSDRENVTIRVLPFVAGGVPSAGHSTLYAYGPVGQLDTVQSDTPAGPRFLHSETHLANYRAVLDRVEQRSLDPVSSRDFIRDVARQL</sequence>
<name>A0A4U0MNJ6_9ACTN</name>
<keyword evidence="3" id="KW-1185">Reference proteome</keyword>
<dbReference type="EMBL" id="SUMB01000017">
    <property type="protein sequence ID" value="TJZ42269.1"/>
    <property type="molecule type" value="Genomic_DNA"/>
</dbReference>
<dbReference type="SUPFAM" id="SSF47413">
    <property type="entry name" value="lambda repressor-like DNA-binding domains"/>
    <property type="match status" value="1"/>
</dbReference>
<evidence type="ECO:0000313" key="3">
    <source>
        <dbReference type="Proteomes" id="UP000308697"/>
    </source>
</evidence>
<dbReference type="Pfam" id="PF13560">
    <property type="entry name" value="HTH_31"/>
    <property type="match status" value="1"/>
</dbReference>
<dbReference type="InterPro" id="IPR001387">
    <property type="entry name" value="Cro/C1-type_HTH"/>
</dbReference>
<dbReference type="PROSITE" id="PS50943">
    <property type="entry name" value="HTH_CROC1"/>
    <property type="match status" value="1"/>
</dbReference>
<dbReference type="AlphaFoldDB" id="A0A4U0MNJ6"/>
<dbReference type="GO" id="GO:0003677">
    <property type="term" value="F:DNA binding"/>
    <property type="evidence" value="ECO:0007669"/>
    <property type="project" value="InterPro"/>
</dbReference>
<evidence type="ECO:0000259" key="1">
    <source>
        <dbReference type="PROSITE" id="PS50943"/>
    </source>
</evidence>
<feature type="domain" description="HTH cro/C1-type" evidence="1">
    <location>
        <begin position="18"/>
        <end position="73"/>
    </location>
</feature>
<dbReference type="SMART" id="SM00530">
    <property type="entry name" value="HTH_XRE"/>
    <property type="match status" value="1"/>
</dbReference>